<reference evidence="2 3" key="1">
    <citation type="journal article" date="2018" name="IMA Fungus">
        <title>IMA Genome-F 9: Draft genome sequence of Annulohypoxylon stygium, Aspergillus mulundensis, Berkeleyomyces basicola (syn. Thielaviopsis basicola), Ceratocystis smalleyi, two Cercospora beticola strains, Coleophoma cylindrospora, Fusarium fracticaudum, Phialophora cf. hyalina, and Morchella septimelata.</title>
        <authorList>
            <person name="Wingfield B.D."/>
            <person name="Bills G.F."/>
            <person name="Dong Y."/>
            <person name="Huang W."/>
            <person name="Nel W.J."/>
            <person name="Swalarsk-Parry B.S."/>
            <person name="Vaghefi N."/>
            <person name="Wilken P.M."/>
            <person name="An Z."/>
            <person name="de Beer Z.W."/>
            <person name="De Vos L."/>
            <person name="Chen L."/>
            <person name="Duong T.A."/>
            <person name="Gao Y."/>
            <person name="Hammerbacher A."/>
            <person name="Kikkert J.R."/>
            <person name="Li Y."/>
            <person name="Li H."/>
            <person name="Li K."/>
            <person name="Li Q."/>
            <person name="Liu X."/>
            <person name="Ma X."/>
            <person name="Naidoo K."/>
            <person name="Pethybridge S.J."/>
            <person name="Sun J."/>
            <person name="Steenkamp E.T."/>
            <person name="van der Nest M.A."/>
            <person name="van Wyk S."/>
            <person name="Wingfield M.J."/>
            <person name="Xiong C."/>
            <person name="Yue Q."/>
            <person name="Zhang X."/>
        </authorList>
    </citation>
    <scope>NUCLEOTIDE SEQUENCE [LARGE SCALE GENOMIC DNA]</scope>
    <source>
        <strain evidence="2 3">DSM 5745</strain>
    </source>
</reference>
<dbReference type="EMBL" id="PVWQ01000009">
    <property type="protein sequence ID" value="RDW72662.1"/>
    <property type="molecule type" value="Genomic_DNA"/>
</dbReference>
<gene>
    <name evidence="2" type="ORF">DSM5745_07834</name>
</gene>
<evidence type="ECO:0000313" key="3">
    <source>
        <dbReference type="Proteomes" id="UP000256690"/>
    </source>
</evidence>
<protein>
    <submittedName>
        <fullName evidence="2">Uncharacterized protein</fullName>
    </submittedName>
</protein>
<organism evidence="2 3">
    <name type="scientific">Aspergillus mulundensis</name>
    <dbReference type="NCBI Taxonomy" id="1810919"/>
    <lineage>
        <taxon>Eukaryota</taxon>
        <taxon>Fungi</taxon>
        <taxon>Dikarya</taxon>
        <taxon>Ascomycota</taxon>
        <taxon>Pezizomycotina</taxon>
        <taxon>Eurotiomycetes</taxon>
        <taxon>Eurotiomycetidae</taxon>
        <taxon>Eurotiales</taxon>
        <taxon>Aspergillaceae</taxon>
        <taxon>Aspergillus</taxon>
        <taxon>Aspergillus subgen. Nidulantes</taxon>
    </lineage>
</organism>
<evidence type="ECO:0000313" key="2">
    <source>
        <dbReference type="EMBL" id="RDW72662.1"/>
    </source>
</evidence>
<dbReference type="GeneID" id="38118204"/>
<feature type="compositionally biased region" description="Polar residues" evidence="1">
    <location>
        <begin position="220"/>
        <end position="230"/>
    </location>
</feature>
<dbReference type="AlphaFoldDB" id="A0A3D8RF45"/>
<sequence length="230" mass="25235">MAWLSTEFEPSELEAYMATESFTEPQVTEAARTQLLLPAGDFIDALTVCDPLSLDATIVSSGHLTSSVRNPSRNPVQVNMAMTSTMEQPRAVFSTSHDPGMPRAVPCPIEPRCSSTHARSVPGAHGYAKPAYTTFSNAQTFNSCACASIRPHQCNIGNTDSMDEDPQSYVHPPPLHSSINMIPTQSRRVTRIRMQMGRLFESQALPTRGRSHSPSEDYTYLSNEVSMSPQ</sequence>
<accession>A0A3D8RF45</accession>
<feature type="region of interest" description="Disordered" evidence="1">
    <location>
        <begin position="200"/>
        <end position="230"/>
    </location>
</feature>
<dbReference type="Proteomes" id="UP000256690">
    <property type="component" value="Unassembled WGS sequence"/>
</dbReference>
<name>A0A3D8RF45_9EURO</name>
<proteinExistence type="predicted"/>
<comment type="caution">
    <text evidence="2">The sequence shown here is derived from an EMBL/GenBank/DDBJ whole genome shotgun (WGS) entry which is preliminary data.</text>
</comment>
<dbReference type="RefSeq" id="XP_026601882.1">
    <property type="nucleotide sequence ID" value="XM_026749850.1"/>
</dbReference>
<evidence type="ECO:0000256" key="1">
    <source>
        <dbReference type="SAM" id="MobiDB-lite"/>
    </source>
</evidence>
<keyword evidence="3" id="KW-1185">Reference proteome</keyword>